<reference evidence="11" key="2">
    <citation type="submission" date="2025-08" db="UniProtKB">
        <authorList>
            <consortium name="Ensembl"/>
        </authorList>
    </citation>
    <scope>IDENTIFICATION</scope>
    <source>
        <strain evidence="11">Brown Norway</strain>
    </source>
</reference>
<keyword evidence="6 10" id="KW-0472">Membrane</keyword>
<evidence type="ECO:0000256" key="6">
    <source>
        <dbReference type="ARBA" id="ARBA00023136"/>
    </source>
</evidence>
<sequence length="73" mass="7789">PSRLTVPRGCFDHVRVGFVVSFAVGMVARALFGTFSCLRIKLRGWELSDSIGETPVQSDDGPFGTLIATGMGT</sequence>
<dbReference type="RGD" id="150340824">
    <property type="gene designation" value="ENSRNOG00000067313"/>
</dbReference>
<evidence type="ECO:0000313" key="13">
    <source>
        <dbReference type="RGD" id="150340824"/>
    </source>
</evidence>
<accession>A0A8I5YC97</accession>
<evidence type="ECO:0000313" key="12">
    <source>
        <dbReference type="Proteomes" id="UP000002494"/>
    </source>
</evidence>
<dbReference type="PANTHER" id="PTHR28525:SF1">
    <property type="entry name" value="REACTIVE OXYGEN SPECIES MODULATOR 1"/>
    <property type="match status" value="1"/>
</dbReference>
<evidence type="ECO:0000256" key="2">
    <source>
        <dbReference type="ARBA" id="ARBA00007839"/>
    </source>
</evidence>
<comment type="function">
    <text evidence="7">Has antibacterial activity against a variety of bacteria including S.aureus, P.aeruginosa and M.tuberculosis. Acts by inducing bacterial membrane breakage.</text>
</comment>
<name>A0A8I5YC97_RAT</name>
<evidence type="ECO:0000256" key="3">
    <source>
        <dbReference type="ARBA" id="ARBA00016275"/>
    </source>
</evidence>
<evidence type="ECO:0000256" key="7">
    <source>
        <dbReference type="ARBA" id="ARBA00025225"/>
    </source>
</evidence>
<dbReference type="Pfam" id="PF10247">
    <property type="entry name" value="Romo1"/>
    <property type="match status" value="1"/>
</dbReference>
<proteinExistence type="inferred from homology"/>
<dbReference type="Proteomes" id="UP000002494">
    <property type="component" value="Chromosome 3"/>
</dbReference>
<gene>
    <name evidence="13" type="primary">ENSRNOG00000067313</name>
</gene>
<comment type="similarity">
    <text evidence="2">Belongs to the MGR2 family.</text>
</comment>
<dbReference type="InterPro" id="IPR018450">
    <property type="entry name" value="Romo1/Mgr2"/>
</dbReference>
<comment type="function">
    <text evidence="8">Induces production of reactive oxygen species (ROS) which are necessary for cell proliferation. May play a role in inducing oxidative DNA damage and replicative senescence. May play a role in the coordination of mitochondrial morphology and cell proliferation.</text>
</comment>
<evidence type="ECO:0000313" key="11">
    <source>
        <dbReference type="Ensembl" id="ENSRNOP00000077224.1"/>
    </source>
</evidence>
<evidence type="ECO:0000256" key="10">
    <source>
        <dbReference type="SAM" id="Phobius"/>
    </source>
</evidence>
<evidence type="ECO:0000256" key="9">
    <source>
        <dbReference type="ARBA" id="ARBA00032686"/>
    </source>
</evidence>
<evidence type="ECO:0000256" key="4">
    <source>
        <dbReference type="ARBA" id="ARBA00022692"/>
    </source>
</evidence>
<dbReference type="Ensembl" id="ENSRNOT00000103944.2">
    <property type="protein sequence ID" value="ENSRNOP00000077224.1"/>
    <property type="gene ID" value="ENSRNOG00000067313.2"/>
</dbReference>
<dbReference type="AlphaFoldDB" id="A0A8I5YC97"/>
<comment type="subcellular location">
    <subcellularLocation>
        <location evidence="1">Membrane</location>
    </subcellularLocation>
</comment>
<keyword evidence="5 10" id="KW-1133">Transmembrane helix</keyword>
<dbReference type="SMART" id="SM01378">
    <property type="entry name" value="Romo1"/>
    <property type="match status" value="1"/>
</dbReference>
<dbReference type="AGR" id="RGD:150340824"/>
<evidence type="ECO:0000256" key="8">
    <source>
        <dbReference type="ARBA" id="ARBA00025243"/>
    </source>
</evidence>
<feature type="transmembrane region" description="Helical" evidence="10">
    <location>
        <begin position="16"/>
        <end position="38"/>
    </location>
</feature>
<reference evidence="11" key="3">
    <citation type="submission" date="2025-09" db="UniProtKB">
        <authorList>
            <consortium name="Ensembl"/>
        </authorList>
    </citation>
    <scope>IDENTIFICATION</scope>
    <source>
        <strain evidence="11">Brown Norway</strain>
    </source>
</reference>
<keyword evidence="12" id="KW-1185">Reference proteome</keyword>
<dbReference type="GO" id="GO:0016020">
    <property type="term" value="C:membrane"/>
    <property type="evidence" value="ECO:0007669"/>
    <property type="project" value="UniProtKB-SubCell"/>
</dbReference>
<keyword evidence="4 10" id="KW-0812">Transmembrane</keyword>
<reference evidence="11" key="1">
    <citation type="submission" date="2024-01" db="EMBL/GenBank/DDBJ databases">
        <title>GRCr8: a new rat reference genome assembly contstructed from accurate long reads and long range scaffolding.</title>
        <authorList>
            <person name="Doris P.A."/>
            <person name="Kalbfleisch T."/>
            <person name="Li K."/>
            <person name="Howe K."/>
            <person name="Wood J."/>
        </authorList>
    </citation>
    <scope>NUCLEOTIDE SEQUENCE [LARGE SCALE GENOMIC DNA]</scope>
    <source>
        <strain evidence="11">Brown Norway</strain>
    </source>
</reference>
<dbReference type="PANTHER" id="PTHR28525">
    <property type="entry name" value="REACTIVE OXYGEN SPECIES MODULATOR 1"/>
    <property type="match status" value="1"/>
</dbReference>
<evidence type="ECO:0000256" key="1">
    <source>
        <dbReference type="ARBA" id="ARBA00004370"/>
    </source>
</evidence>
<protein>
    <recommendedName>
        <fullName evidence="3">Reactive oxygen species modulator 1</fullName>
    </recommendedName>
    <alternativeName>
        <fullName evidence="9">Protein MGR2 homolog</fullName>
    </alternativeName>
</protein>
<organism evidence="11 12">
    <name type="scientific">Rattus norvegicus</name>
    <name type="common">Rat</name>
    <dbReference type="NCBI Taxonomy" id="10116"/>
    <lineage>
        <taxon>Eukaryota</taxon>
        <taxon>Metazoa</taxon>
        <taxon>Chordata</taxon>
        <taxon>Craniata</taxon>
        <taxon>Vertebrata</taxon>
        <taxon>Euteleostomi</taxon>
        <taxon>Mammalia</taxon>
        <taxon>Eutheria</taxon>
        <taxon>Euarchontoglires</taxon>
        <taxon>Glires</taxon>
        <taxon>Rodentia</taxon>
        <taxon>Myomorpha</taxon>
        <taxon>Muroidea</taxon>
        <taxon>Muridae</taxon>
        <taxon>Murinae</taxon>
        <taxon>Rattus</taxon>
    </lineage>
</organism>
<evidence type="ECO:0000256" key="5">
    <source>
        <dbReference type="ARBA" id="ARBA00022989"/>
    </source>
</evidence>